<dbReference type="Proteomes" id="UP000031928">
    <property type="component" value="Chromosome"/>
</dbReference>
<keyword evidence="1" id="KW-0812">Transmembrane</keyword>
<evidence type="ECO:0000313" key="2">
    <source>
        <dbReference type="EMBL" id="AJK68838.1"/>
    </source>
</evidence>
<dbReference type="HOGENOM" id="CLU_1892697_0_0_11"/>
<dbReference type="EMBL" id="CP007790">
    <property type="protein sequence ID" value="AJK68838.1"/>
    <property type="molecule type" value="Genomic_DNA"/>
</dbReference>
<evidence type="ECO:0000313" key="3">
    <source>
        <dbReference type="Proteomes" id="UP000031928"/>
    </source>
</evidence>
<proteinExistence type="predicted"/>
<reference evidence="2 3" key="1">
    <citation type="submission" date="2014-05" db="EMBL/GenBank/DDBJ databases">
        <title>Complete genome sequence of Corynebacterium marinum DSM 44953.</title>
        <authorList>
            <person name="Schaffert L."/>
            <person name="Albersmeier A."/>
            <person name="Kalinowski J."/>
            <person name="Ruckert C."/>
        </authorList>
    </citation>
    <scope>NUCLEOTIDE SEQUENCE [LARGE SCALE GENOMIC DNA]</scope>
    <source>
        <strain evidence="2 3">DSM 44953</strain>
    </source>
</reference>
<name>A0A0B6TLQ9_9CORY</name>
<dbReference type="PANTHER" id="PTHR41386:SF1">
    <property type="entry name" value="MEMBRANE PROTEIN"/>
    <property type="match status" value="1"/>
</dbReference>
<keyword evidence="3" id="KW-1185">Reference proteome</keyword>
<evidence type="ECO:0000256" key="1">
    <source>
        <dbReference type="SAM" id="Phobius"/>
    </source>
</evidence>
<organism evidence="2 3">
    <name type="scientific">Corynebacterium marinum DSM 44953</name>
    <dbReference type="NCBI Taxonomy" id="1224162"/>
    <lineage>
        <taxon>Bacteria</taxon>
        <taxon>Bacillati</taxon>
        <taxon>Actinomycetota</taxon>
        <taxon>Actinomycetes</taxon>
        <taxon>Mycobacteriales</taxon>
        <taxon>Corynebacteriaceae</taxon>
        <taxon>Corynebacterium</taxon>
    </lineage>
</organism>
<feature type="transmembrane region" description="Helical" evidence="1">
    <location>
        <begin position="60"/>
        <end position="84"/>
    </location>
</feature>
<dbReference type="OrthoDB" id="9795736at2"/>
<dbReference type="Pfam" id="PF06210">
    <property type="entry name" value="DUF1003"/>
    <property type="match status" value="1"/>
</dbReference>
<evidence type="ECO:0008006" key="4">
    <source>
        <dbReference type="Google" id="ProtNLM"/>
    </source>
</evidence>
<accession>A0A0B6TLQ9</accession>
<dbReference type="AlphaFoldDB" id="A0A0B6TLQ9"/>
<dbReference type="KEGG" id="cmq:B840_06150"/>
<protein>
    <recommendedName>
        <fullName evidence="4">DUF1003 domain-containing protein</fullName>
    </recommendedName>
</protein>
<sequence>MSQEKNDWHSDHKKSLTRGERAADVLRNAMGSWRFVATFLLAMAAWTAANVVAGRPWDPYPFILLNLFLSMLAGLQGAILLIAAKRQDAISAAMARHDFETDTAAKEEIELLLEINREQLELLRQLRAEGRREE</sequence>
<dbReference type="InterPro" id="IPR010406">
    <property type="entry name" value="DUF1003"/>
</dbReference>
<dbReference type="STRING" id="1224162.B840_06150"/>
<gene>
    <name evidence="2" type="ORF">B840_06150</name>
</gene>
<keyword evidence="1" id="KW-1133">Transmembrane helix</keyword>
<dbReference type="PANTHER" id="PTHR41386">
    <property type="entry name" value="INTEGRAL MEMBRANE PROTEIN-RELATED"/>
    <property type="match status" value="1"/>
</dbReference>
<dbReference type="RefSeq" id="WP_042621409.1">
    <property type="nucleotide sequence ID" value="NZ_CP007790.1"/>
</dbReference>
<keyword evidence="1" id="KW-0472">Membrane</keyword>
<feature type="transmembrane region" description="Helical" evidence="1">
    <location>
        <begin position="35"/>
        <end position="54"/>
    </location>
</feature>